<evidence type="ECO:0000256" key="1">
    <source>
        <dbReference type="ARBA" id="ARBA00003815"/>
    </source>
</evidence>
<dbReference type="RefSeq" id="WP_048113038.1">
    <property type="nucleotide sequence ID" value="NZ_CP010070.1"/>
</dbReference>
<dbReference type="CDD" id="cd00292">
    <property type="entry name" value="EF1B"/>
    <property type="match status" value="1"/>
</dbReference>
<dbReference type="InterPro" id="IPR014717">
    <property type="entry name" value="Transl_elong_EF1B/ribsomal_bS6"/>
</dbReference>
<dbReference type="PANTHER" id="PTHR39647:SF1">
    <property type="entry name" value="ELONGATION FACTOR 1-BETA"/>
    <property type="match status" value="1"/>
</dbReference>
<dbReference type="PANTHER" id="PTHR39647">
    <property type="entry name" value="ELONGATION FACTOR 1-BETA"/>
    <property type="match status" value="1"/>
</dbReference>
<accession>A0A0A7LFI7</accession>
<name>A0A0A7LFI7_9ARCH</name>
<dbReference type="InterPro" id="IPR036219">
    <property type="entry name" value="eEF-1beta-like_sf"/>
</dbReference>
<keyword evidence="8" id="KW-1185">Reference proteome</keyword>
<proteinExistence type="inferred from homology"/>
<dbReference type="InterPro" id="IPR014038">
    <property type="entry name" value="EF1B_bsu/dsu_GNE"/>
</dbReference>
<evidence type="ECO:0000313" key="7">
    <source>
        <dbReference type="EMBL" id="AIZ57037.1"/>
    </source>
</evidence>
<dbReference type="EMBL" id="CP010070">
    <property type="protein sequence ID" value="AIZ57037.1"/>
    <property type="molecule type" value="Genomic_DNA"/>
</dbReference>
<dbReference type="SUPFAM" id="SSF54984">
    <property type="entry name" value="eEF-1beta-like"/>
    <property type="match status" value="1"/>
</dbReference>
<comment type="function">
    <text evidence="1">Promotes the exchange of GDP for GTP in EF-1-alpha/GDP, thus allowing the regeneration of EF-1-alpha/GTP that could then be used to form the ternary complex EF-1-alpha/GTP/AAtRNA.</text>
</comment>
<sequence length="89" mass="9507">MGQIVAAYDLMPESTEVNLEAVVKKIRGIVPKGVQVLDHKILPVAFGLKKINIGFSINDENETAGSDLENALSSLPGIENIECVSSTLL</sequence>
<keyword evidence="5" id="KW-0648">Protein biosynthesis</keyword>
<dbReference type="SMART" id="SM00888">
    <property type="entry name" value="EF1_GNE"/>
    <property type="match status" value="1"/>
</dbReference>
<evidence type="ECO:0000256" key="3">
    <source>
        <dbReference type="ARBA" id="ARBA00017600"/>
    </source>
</evidence>
<dbReference type="AlphaFoldDB" id="A0A0A7LFI7"/>
<dbReference type="STRING" id="1577791.Mpt1_c11750"/>
<dbReference type="Proteomes" id="UP000030787">
    <property type="component" value="Chromosome"/>
</dbReference>
<evidence type="ECO:0000256" key="5">
    <source>
        <dbReference type="ARBA" id="ARBA00022917"/>
    </source>
</evidence>
<dbReference type="GeneID" id="24818839"/>
<dbReference type="InterPro" id="IPR004542">
    <property type="entry name" value="Transl_elong_EF1B_B_arc"/>
</dbReference>
<keyword evidence="4" id="KW-0251">Elongation factor</keyword>
<evidence type="ECO:0000259" key="6">
    <source>
        <dbReference type="SMART" id="SM00888"/>
    </source>
</evidence>
<dbReference type="Gene3D" id="3.30.70.60">
    <property type="match status" value="1"/>
</dbReference>
<feature type="domain" description="Translation elongation factor EF1B beta/delta subunit guanine nucleotide exchange" evidence="6">
    <location>
        <begin position="3"/>
        <end position="89"/>
    </location>
</feature>
<dbReference type="Pfam" id="PF00736">
    <property type="entry name" value="EF1_GNE"/>
    <property type="match status" value="1"/>
</dbReference>
<evidence type="ECO:0000256" key="4">
    <source>
        <dbReference type="ARBA" id="ARBA00022768"/>
    </source>
</evidence>
<comment type="similarity">
    <text evidence="2">Belongs to the EF-1-beta/EF-1-delta family.</text>
</comment>
<dbReference type="NCBIfam" id="TIGR00489">
    <property type="entry name" value="aEF-1_beta"/>
    <property type="match status" value="1"/>
</dbReference>
<evidence type="ECO:0000313" key="8">
    <source>
        <dbReference type="Proteomes" id="UP000030787"/>
    </source>
</evidence>
<gene>
    <name evidence="7" type="primary">ef1b</name>
    <name evidence="7" type="ORF">Mpt1_c11750</name>
</gene>
<reference evidence="7 8" key="1">
    <citation type="journal article" date="2014" name="Appl. Environ. Microbiol.">
        <title>Comparative Genome Analysis of 'Candidatus Methanoplasma termitum' Indicates a New Mode of Energy Metabolism in the Seventh Order of Methanogens.</title>
        <authorList>
            <person name="Lang K."/>
            <person name="Schuldes J."/>
            <person name="Klingl A."/>
            <person name="Poehlein A."/>
            <person name="Daniel R."/>
            <person name="Brune A."/>
        </authorList>
    </citation>
    <scope>NUCLEOTIDE SEQUENCE [LARGE SCALE GENOMIC DNA]</scope>
    <source>
        <strain evidence="8">Mpt1</strain>
    </source>
</reference>
<evidence type="ECO:0000256" key="2">
    <source>
        <dbReference type="ARBA" id="ARBA00007411"/>
    </source>
</evidence>
<protein>
    <recommendedName>
        <fullName evidence="3">Elongation factor 1-beta</fullName>
    </recommendedName>
</protein>
<organism evidence="7 8">
    <name type="scientific">Candidatus Methanoplasma termitum</name>
    <dbReference type="NCBI Taxonomy" id="1577791"/>
    <lineage>
        <taxon>Archaea</taxon>
        <taxon>Methanobacteriati</taxon>
        <taxon>Thermoplasmatota</taxon>
        <taxon>Thermoplasmata</taxon>
        <taxon>Methanomassiliicoccales</taxon>
        <taxon>Methanomassiliicoccaceae</taxon>
        <taxon>Candidatus Methanoplasma</taxon>
    </lineage>
</organism>
<dbReference type="GO" id="GO:0003746">
    <property type="term" value="F:translation elongation factor activity"/>
    <property type="evidence" value="ECO:0007669"/>
    <property type="project" value="UniProtKB-KW"/>
</dbReference>
<dbReference type="KEGG" id="mear:Mpt1_c11750"/>
<dbReference type="HOGENOM" id="CLU_165896_0_0_2"/>
<dbReference type="OrthoDB" id="84643at2157"/>